<accession>A0ABR6U4N5</accession>
<sequence>MFPLLFWWLPSNTVYAVMLAVIASIYVGFAVADGRAKVVAVESAVALAFVVLAAAALSDLAGATWFLVGGLVAHGCKDLWQHRTHFVNGTRWWPPFCVAVDWVAAVAVSGVVLAS</sequence>
<feature type="transmembrane region" description="Helical" evidence="1">
    <location>
        <begin position="92"/>
        <end position="114"/>
    </location>
</feature>
<gene>
    <name evidence="2" type="ORF">H7344_03705</name>
</gene>
<dbReference type="RefSeq" id="WP_186344692.1">
    <property type="nucleotide sequence ID" value="NZ_BMMR01000002.1"/>
</dbReference>
<name>A0ABR6U4N5_9ACTN</name>
<evidence type="ECO:0000313" key="3">
    <source>
        <dbReference type="Proteomes" id="UP000604001"/>
    </source>
</evidence>
<proteinExistence type="predicted"/>
<reference evidence="2 3" key="1">
    <citation type="submission" date="2020-08" db="EMBL/GenBank/DDBJ databases">
        <title>novel species in genus Nocardioides.</title>
        <authorList>
            <person name="Zhang G."/>
        </authorList>
    </citation>
    <scope>NUCLEOTIDE SEQUENCE [LARGE SCALE GENOMIC DNA]</scope>
    <source>
        <strain evidence="2 3">SC8A-24</strain>
    </source>
</reference>
<keyword evidence="1" id="KW-0472">Membrane</keyword>
<keyword evidence="3" id="KW-1185">Reference proteome</keyword>
<protein>
    <recommendedName>
        <fullName evidence="4">DUF3995 domain-containing protein</fullName>
    </recommendedName>
</protein>
<keyword evidence="1" id="KW-1133">Transmembrane helix</keyword>
<evidence type="ECO:0008006" key="4">
    <source>
        <dbReference type="Google" id="ProtNLM"/>
    </source>
</evidence>
<dbReference type="Proteomes" id="UP000604001">
    <property type="component" value="Unassembled WGS sequence"/>
</dbReference>
<feature type="transmembrane region" description="Helical" evidence="1">
    <location>
        <begin position="44"/>
        <end position="72"/>
    </location>
</feature>
<evidence type="ECO:0000256" key="1">
    <source>
        <dbReference type="SAM" id="Phobius"/>
    </source>
</evidence>
<comment type="caution">
    <text evidence="2">The sequence shown here is derived from an EMBL/GenBank/DDBJ whole genome shotgun (WGS) entry which is preliminary data.</text>
</comment>
<organism evidence="2 3">
    <name type="scientific">Nocardioides deserti</name>
    <dbReference type="NCBI Taxonomy" id="1588644"/>
    <lineage>
        <taxon>Bacteria</taxon>
        <taxon>Bacillati</taxon>
        <taxon>Actinomycetota</taxon>
        <taxon>Actinomycetes</taxon>
        <taxon>Propionibacteriales</taxon>
        <taxon>Nocardioidaceae</taxon>
        <taxon>Nocardioides</taxon>
    </lineage>
</organism>
<dbReference type="EMBL" id="JACMYC010000002">
    <property type="protein sequence ID" value="MBC2959400.1"/>
    <property type="molecule type" value="Genomic_DNA"/>
</dbReference>
<feature type="transmembrane region" description="Helical" evidence="1">
    <location>
        <begin position="12"/>
        <end position="32"/>
    </location>
</feature>
<keyword evidence="1" id="KW-0812">Transmembrane</keyword>
<evidence type="ECO:0000313" key="2">
    <source>
        <dbReference type="EMBL" id="MBC2959400.1"/>
    </source>
</evidence>